<dbReference type="EMBL" id="WWBZ02000016">
    <property type="protein sequence ID" value="KAF4309052.1"/>
    <property type="molecule type" value="Genomic_DNA"/>
</dbReference>
<dbReference type="PANTHER" id="PTHR15243">
    <property type="entry name" value="SERINE/THREONINE-PROTEIN KINASE 19"/>
    <property type="match status" value="1"/>
</dbReference>
<dbReference type="OrthoDB" id="3980126at2759"/>
<keyword evidence="4" id="KW-1185">Reference proteome</keyword>
<feature type="region of interest" description="Disordered" evidence="2">
    <location>
        <begin position="1"/>
        <end position="60"/>
    </location>
</feature>
<dbReference type="AlphaFoldDB" id="A0A8H4IZ95"/>
<feature type="compositionally biased region" description="Polar residues" evidence="2">
    <location>
        <begin position="1"/>
        <end position="16"/>
    </location>
</feature>
<comment type="similarity">
    <text evidence="1">Belongs to the STK19 family.</text>
</comment>
<protein>
    <recommendedName>
        <fullName evidence="5">Serine-threonine protein kinase 19 protein</fullName>
    </recommendedName>
</protein>
<feature type="compositionally biased region" description="Low complexity" evidence="2">
    <location>
        <begin position="46"/>
        <end position="55"/>
    </location>
</feature>
<sequence length="409" mass="43368">MSSHFQTTPARSSRVTKPTRRKSNNPLLHRSSSSPFATSPRRKSSSETASKASVSNDDSIFDEPLDDTGFVASLATDLELRDVPQFIQNIQNRMFTLVPERASGMNGQRTAEVLNYRINLPPVVSVAHVHALSRSPTVTEREIAELTRAGGIRKVVIPGRGVGGAAVGEGLVLVSEWEKRVRSHPGLEDNMKDKYVSLLRSQPTSATVSAAQLSKDEISAFCSTGFLTSSSLAAGNAELFSRPGAASLGLSTAIASSSTKAASGSLGAVGGANAFTSSGASGGGVVSTDRQKKAPGGVYHFALPNMGPYLRLLTTARAHLLNLLSKTSKYKEAPMSLLKERWDGGVAGDDLATKARKARGDFTGVLPGRTKKWKTFYGLSFEWVLEECAGSGLVELFQTHSVGVGVRAT</sequence>
<evidence type="ECO:0008006" key="5">
    <source>
        <dbReference type="Google" id="ProtNLM"/>
    </source>
</evidence>
<dbReference type="InterPro" id="IPR018865">
    <property type="entry name" value="STK19-like"/>
</dbReference>
<accession>A0A8H4IZ95</accession>
<dbReference type="GO" id="GO:0046579">
    <property type="term" value="P:positive regulation of Ras protein signal transduction"/>
    <property type="evidence" value="ECO:0007669"/>
    <property type="project" value="TreeGrafter"/>
</dbReference>
<dbReference type="Proteomes" id="UP000572817">
    <property type="component" value="Unassembled WGS sequence"/>
</dbReference>
<evidence type="ECO:0000256" key="1">
    <source>
        <dbReference type="ARBA" id="ARBA00093458"/>
    </source>
</evidence>
<name>A0A8H4IZ95_9PEZI</name>
<organism evidence="3 4">
    <name type="scientific">Botryosphaeria dothidea</name>
    <dbReference type="NCBI Taxonomy" id="55169"/>
    <lineage>
        <taxon>Eukaryota</taxon>
        <taxon>Fungi</taxon>
        <taxon>Dikarya</taxon>
        <taxon>Ascomycota</taxon>
        <taxon>Pezizomycotina</taxon>
        <taxon>Dothideomycetes</taxon>
        <taxon>Dothideomycetes incertae sedis</taxon>
        <taxon>Botryosphaeriales</taxon>
        <taxon>Botryosphaeriaceae</taxon>
        <taxon>Botryosphaeria</taxon>
    </lineage>
</organism>
<reference evidence="3" key="1">
    <citation type="submission" date="2020-04" db="EMBL/GenBank/DDBJ databases">
        <title>Genome Assembly and Annotation of Botryosphaeria dothidea sdau 11-99, a Latent Pathogen of Apple Fruit Ring Rot in China.</title>
        <authorList>
            <person name="Yu C."/>
            <person name="Diao Y."/>
            <person name="Lu Q."/>
            <person name="Zhao J."/>
            <person name="Cui S."/>
            <person name="Peng C."/>
            <person name="He B."/>
            <person name="Liu H."/>
        </authorList>
    </citation>
    <scope>NUCLEOTIDE SEQUENCE [LARGE SCALE GENOMIC DNA]</scope>
    <source>
        <strain evidence="3">Sdau11-99</strain>
    </source>
</reference>
<evidence type="ECO:0000313" key="4">
    <source>
        <dbReference type="Proteomes" id="UP000572817"/>
    </source>
</evidence>
<gene>
    <name evidence="3" type="ORF">GTA08_BOTSDO02871</name>
</gene>
<evidence type="ECO:0000313" key="3">
    <source>
        <dbReference type="EMBL" id="KAF4309052.1"/>
    </source>
</evidence>
<dbReference type="Pfam" id="PF10494">
    <property type="entry name" value="Stk19"/>
    <property type="match status" value="1"/>
</dbReference>
<comment type="caution">
    <text evidence="3">The sequence shown here is derived from an EMBL/GenBank/DDBJ whole genome shotgun (WGS) entry which is preliminary data.</text>
</comment>
<dbReference type="PANTHER" id="PTHR15243:SF0">
    <property type="entry name" value="SERINE_THREONINE-PROTEIN KINASE 19"/>
    <property type="match status" value="1"/>
</dbReference>
<proteinExistence type="inferred from homology"/>
<evidence type="ECO:0000256" key="2">
    <source>
        <dbReference type="SAM" id="MobiDB-lite"/>
    </source>
</evidence>
<feature type="compositionally biased region" description="Polar residues" evidence="2">
    <location>
        <begin position="24"/>
        <end position="37"/>
    </location>
</feature>